<dbReference type="GO" id="GO:0005886">
    <property type="term" value="C:plasma membrane"/>
    <property type="evidence" value="ECO:0007669"/>
    <property type="project" value="UniProtKB-SubCell"/>
</dbReference>
<dbReference type="OrthoDB" id="9807274at2"/>
<dbReference type="InterPro" id="IPR036259">
    <property type="entry name" value="MFS_trans_sf"/>
</dbReference>
<protein>
    <submittedName>
        <fullName evidence="8">MFS transporter</fullName>
    </submittedName>
</protein>
<dbReference type="InterPro" id="IPR004638">
    <property type="entry name" value="EmrB-like"/>
</dbReference>
<dbReference type="Pfam" id="PF07690">
    <property type="entry name" value="MFS_1"/>
    <property type="match status" value="1"/>
</dbReference>
<dbReference type="Gene3D" id="1.20.1720.10">
    <property type="entry name" value="Multidrug resistance protein D"/>
    <property type="match status" value="1"/>
</dbReference>
<dbReference type="GO" id="GO:0022857">
    <property type="term" value="F:transmembrane transporter activity"/>
    <property type="evidence" value="ECO:0007669"/>
    <property type="project" value="InterPro"/>
</dbReference>
<comment type="subcellular location">
    <subcellularLocation>
        <location evidence="1">Cell membrane</location>
        <topology evidence="1">Multi-pass membrane protein</topology>
    </subcellularLocation>
</comment>
<comment type="similarity">
    <text evidence="2">Belongs to the major facilitator superfamily. EmrB family.</text>
</comment>
<keyword evidence="9" id="KW-1185">Reference proteome</keyword>
<dbReference type="PANTHER" id="PTHR42718:SF9">
    <property type="entry name" value="MAJOR FACILITATOR SUPERFAMILY MULTIDRUG TRANSPORTER MFSC"/>
    <property type="match status" value="1"/>
</dbReference>
<dbReference type="CDD" id="cd17503">
    <property type="entry name" value="MFS_LmrB_MDR_like"/>
    <property type="match status" value="1"/>
</dbReference>
<proteinExistence type="inferred from homology"/>
<evidence type="ECO:0000256" key="6">
    <source>
        <dbReference type="ARBA" id="ARBA00022989"/>
    </source>
</evidence>
<keyword evidence="3" id="KW-0813">Transport</keyword>
<reference evidence="9" key="1">
    <citation type="submission" date="2020-01" db="EMBL/GenBank/DDBJ databases">
        <title>Phosphoaccumulans saitamaens gen. nov., sp. nov., a polyphosphate accumulating bacterium isolated from surface river water.</title>
        <authorList>
            <person name="Watanabe K."/>
            <person name="Suda W."/>
        </authorList>
    </citation>
    <scope>NUCLEOTIDE SEQUENCE [LARGE SCALE GENOMIC DNA]</scope>
    <source>
        <strain evidence="9">ICHIAU1</strain>
    </source>
</reference>
<evidence type="ECO:0000256" key="7">
    <source>
        <dbReference type="ARBA" id="ARBA00023136"/>
    </source>
</evidence>
<dbReference type="NCBIfam" id="TIGR00711">
    <property type="entry name" value="efflux_EmrB"/>
    <property type="match status" value="1"/>
</dbReference>
<dbReference type="InterPro" id="IPR011701">
    <property type="entry name" value="MFS"/>
</dbReference>
<dbReference type="EMBL" id="AP022345">
    <property type="protein sequence ID" value="BBU70035.1"/>
    <property type="molecule type" value="Genomic_DNA"/>
</dbReference>
<dbReference type="PANTHER" id="PTHR42718">
    <property type="entry name" value="MAJOR FACILITATOR SUPERFAMILY MULTIDRUG TRANSPORTER MFSC"/>
    <property type="match status" value="1"/>
</dbReference>
<dbReference type="Proteomes" id="UP000463961">
    <property type="component" value="Chromosome"/>
</dbReference>
<keyword evidence="6" id="KW-1133">Transmembrane helix</keyword>
<evidence type="ECO:0000313" key="9">
    <source>
        <dbReference type="Proteomes" id="UP000463961"/>
    </source>
</evidence>
<dbReference type="SUPFAM" id="SSF103473">
    <property type="entry name" value="MFS general substrate transporter"/>
    <property type="match status" value="1"/>
</dbReference>
<keyword evidence="5" id="KW-0812">Transmembrane</keyword>
<dbReference type="AlphaFoldDB" id="A0A679I6H9"/>
<organism evidence="8 9">
    <name type="scientific">Fluviibacter phosphoraccumulans</name>
    <dbReference type="NCBI Taxonomy" id="1751046"/>
    <lineage>
        <taxon>Bacteria</taxon>
        <taxon>Pseudomonadati</taxon>
        <taxon>Pseudomonadota</taxon>
        <taxon>Betaproteobacteria</taxon>
        <taxon>Rhodocyclales</taxon>
        <taxon>Fluviibacteraceae</taxon>
        <taxon>Fluviibacter</taxon>
    </lineage>
</organism>
<dbReference type="PROSITE" id="PS50850">
    <property type="entry name" value="MFS"/>
    <property type="match status" value="1"/>
</dbReference>
<evidence type="ECO:0000256" key="5">
    <source>
        <dbReference type="ARBA" id="ARBA00022692"/>
    </source>
</evidence>
<dbReference type="Gene3D" id="1.20.1250.20">
    <property type="entry name" value="MFS general substrate transporter like domains"/>
    <property type="match status" value="1"/>
</dbReference>
<gene>
    <name evidence="8" type="ORF">ICHIAU1_23180</name>
</gene>
<dbReference type="InterPro" id="IPR020846">
    <property type="entry name" value="MFS_dom"/>
</dbReference>
<evidence type="ECO:0000256" key="2">
    <source>
        <dbReference type="ARBA" id="ARBA00008537"/>
    </source>
</evidence>
<dbReference type="RefSeq" id="WP_162049330.1">
    <property type="nucleotide sequence ID" value="NZ_AP019011.1"/>
</dbReference>
<sequence length="510" mass="55610">MSKVESMLKPLSGWQLWAAAMFLSMANLIAILDMTIANVSVLTIAGGLAVTPTQGTWVITSYAVAEAITVPLTGWFTQRYGSVKVFVIAMAAFGLCSALAGLSTSLGFLVFARVLQGMAGGPLMPLSQTLLLRIFPKEKAGAATGIWAMTTLVGPVLGPILGGWICDNYSWPWIFLINLPIAGACAYICWKILRRYETKIVRNPIDVIGFVLLIIWVGALQIMLDEGKNLDWFSSNIIVSLAVIAVVGFVAFLIWEFTEEHPIVDLRVFRHRGFSAAVLTISLTFAGFFAANVLTPLWLQSFMAYTATDAGMTTAWIGITAFFTAPMVAAMSMKMDPRKLVFVGVLWLGVITLYRTVATTDMSYWDIAMPLMLLGLGMPFFFIPSTAAALASVDEAETNSAAGLMNFMRTLSGAIATSMVTSYWEDEITRNRAELVGVIDPAQITHNQLIEQGLSEFQAMAVLERMVTEQSVMLATNELMLVVALMLIFSAFVIWLVPKPTRTIDPSASH</sequence>
<keyword evidence="4" id="KW-1003">Cell membrane</keyword>
<evidence type="ECO:0000256" key="1">
    <source>
        <dbReference type="ARBA" id="ARBA00004651"/>
    </source>
</evidence>
<evidence type="ECO:0000256" key="4">
    <source>
        <dbReference type="ARBA" id="ARBA00022475"/>
    </source>
</evidence>
<evidence type="ECO:0000256" key="3">
    <source>
        <dbReference type="ARBA" id="ARBA00022448"/>
    </source>
</evidence>
<evidence type="ECO:0000313" key="8">
    <source>
        <dbReference type="EMBL" id="BBU70035.1"/>
    </source>
</evidence>
<keyword evidence="7" id="KW-0472">Membrane</keyword>
<accession>A0A679I6H9</accession>
<name>A0A679I6H9_9RHOO</name>